<evidence type="ECO:0000313" key="10">
    <source>
        <dbReference type="Proteomes" id="UP000759537"/>
    </source>
</evidence>
<evidence type="ECO:0000313" key="9">
    <source>
        <dbReference type="EMBL" id="KAF8471367.1"/>
    </source>
</evidence>
<evidence type="ECO:0000259" key="8">
    <source>
        <dbReference type="PROSITE" id="PS50235"/>
    </source>
</evidence>
<comment type="caution">
    <text evidence="9">The sequence shown here is derived from an EMBL/GenBank/DDBJ whole genome shotgun (WGS) entry which is preliminary data.</text>
</comment>
<keyword evidence="5" id="KW-0378">Hydrolase</keyword>
<dbReference type="CDD" id="cd02257">
    <property type="entry name" value="Peptidase_C19"/>
    <property type="match status" value="1"/>
</dbReference>
<reference evidence="9" key="1">
    <citation type="submission" date="2019-10" db="EMBL/GenBank/DDBJ databases">
        <authorList>
            <consortium name="DOE Joint Genome Institute"/>
            <person name="Kuo A."/>
            <person name="Miyauchi S."/>
            <person name="Kiss E."/>
            <person name="Drula E."/>
            <person name="Kohler A."/>
            <person name="Sanchez-Garcia M."/>
            <person name="Andreopoulos B."/>
            <person name="Barry K.W."/>
            <person name="Bonito G."/>
            <person name="Buee M."/>
            <person name="Carver A."/>
            <person name="Chen C."/>
            <person name="Cichocki N."/>
            <person name="Clum A."/>
            <person name="Culley D."/>
            <person name="Crous P.W."/>
            <person name="Fauchery L."/>
            <person name="Girlanda M."/>
            <person name="Hayes R."/>
            <person name="Keri Z."/>
            <person name="LaButti K."/>
            <person name="Lipzen A."/>
            <person name="Lombard V."/>
            <person name="Magnuson J."/>
            <person name="Maillard F."/>
            <person name="Morin E."/>
            <person name="Murat C."/>
            <person name="Nolan M."/>
            <person name="Ohm R."/>
            <person name="Pangilinan J."/>
            <person name="Pereira M."/>
            <person name="Perotto S."/>
            <person name="Peter M."/>
            <person name="Riley R."/>
            <person name="Sitrit Y."/>
            <person name="Stielow B."/>
            <person name="Szollosi G."/>
            <person name="Zifcakova L."/>
            <person name="Stursova M."/>
            <person name="Spatafora J.W."/>
            <person name="Tedersoo L."/>
            <person name="Vaario L.-M."/>
            <person name="Yamada A."/>
            <person name="Yan M."/>
            <person name="Wang P."/>
            <person name="Xu J."/>
            <person name="Bruns T."/>
            <person name="Baldrian P."/>
            <person name="Vilgalys R."/>
            <person name="Henrissat B."/>
            <person name="Grigoriev I.V."/>
            <person name="Hibbett D."/>
            <person name="Nagy L.G."/>
            <person name="Martin F.M."/>
        </authorList>
    </citation>
    <scope>NUCLEOTIDE SEQUENCE</scope>
    <source>
        <strain evidence="9">Prilba</strain>
    </source>
</reference>
<dbReference type="AlphaFoldDB" id="A0A9P5MMK2"/>
<dbReference type="EMBL" id="WHVB01000023">
    <property type="protein sequence ID" value="KAF8471367.1"/>
    <property type="molecule type" value="Genomic_DNA"/>
</dbReference>
<dbReference type="InterPro" id="IPR050164">
    <property type="entry name" value="Peptidase_C19"/>
</dbReference>
<reference evidence="9" key="2">
    <citation type="journal article" date="2020" name="Nat. Commun.">
        <title>Large-scale genome sequencing of mycorrhizal fungi provides insights into the early evolution of symbiotic traits.</title>
        <authorList>
            <person name="Miyauchi S."/>
            <person name="Kiss E."/>
            <person name="Kuo A."/>
            <person name="Drula E."/>
            <person name="Kohler A."/>
            <person name="Sanchez-Garcia M."/>
            <person name="Morin E."/>
            <person name="Andreopoulos B."/>
            <person name="Barry K.W."/>
            <person name="Bonito G."/>
            <person name="Buee M."/>
            <person name="Carver A."/>
            <person name="Chen C."/>
            <person name="Cichocki N."/>
            <person name="Clum A."/>
            <person name="Culley D."/>
            <person name="Crous P.W."/>
            <person name="Fauchery L."/>
            <person name="Girlanda M."/>
            <person name="Hayes R.D."/>
            <person name="Keri Z."/>
            <person name="LaButti K."/>
            <person name="Lipzen A."/>
            <person name="Lombard V."/>
            <person name="Magnuson J."/>
            <person name="Maillard F."/>
            <person name="Murat C."/>
            <person name="Nolan M."/>
            <person name="Ohm R.A."/>
            <person name="Pangilinan J."/>
            <person name="Pereira M.F."/>
            <person name="Perotto S."/>
            <person name="Peter M."/>
            <person name="Pfister S."/>
            <person name="Riley R."/>
            <person name="Sitrit Y."/>
            <person name="Stielow J.B."/>
            <person name="Szollosi G."/>
            <person name="Zifcakova L."/>
            <person name="Stursova M."/>
            <person name="Spatafora J.W."/>
            <person name="Tedersoo L."/>
            <person name="Vaario L.M."/>
            <person name="Yamada A."/>
            <person name="Yan M."/>
            <person name="Wang P."/>
            <person name="Xu J."/>
            <person name="Bruns T."/>
            <person name="Baldrian P."/>
            <person name="Vilgalys R."/>
            <person name="Dunand C."/>
            <person name="Henrissat B."/>
            <person name="Grigoriev I.V."/>
            <person name="Hibbett D."/>
            <person name="Nagy L.G."/>
            <person name="Martin F.M."/>
        </authorList>
    </citation>
    <scope>NUCLEOTIDE SEQUENCE</scope>
    <source>
        <strain evidence="9">Prilba</strain>
    </source>
</reference>
<evidence type="ECO:0000256" key="5">
    <source>
        <dbReference type="ARBA" id="ARBA00022801"/>
    </source>
</evidence>
<dbReference type="GO" id="GO:0005634">
    <property type="term" value="C:nucleus"/>
    <property type="evidence" value="ECO:0007669"/>
    <property type="project" value="TreeGrafter"/>
</dbReference>
<dbReference type="GO" id="GO:0006508">
    <property type="term" value="P:proteolysis"/>
    <property type="evidence" value="ECO:0007669"/>
    <property type="project" value="UniProtKB-KW"/>
</dbReference>
<dbReference type="Pfam" id="PF00443">
    <property type="entry name" value="UCH"/>
    <property type="match status" value="1"/>
</dbReference>
<dbReference type="InterPro" id="IPR018200">
    <property type="entry name" value="USP_CS"/>
</dbReference>
<evidence type="ECO:0000256" key="2">
    <source>
        <dbReference type="ARBA" id="ARBA00012759"/>
    </source>
</evidence>
<dbReference type="GO" id="GO:0016579">
    <property type="term" value="P:protein deubiquitination"/>
    <property type="evidence" value="ECO:0007669"/>
    <property type="project" value="InterPro"/>
</dbReference>
<sequence>MRHLYIALHQGTDAAPTAFSASTDSLDSILRQPSSYPLCDIVSHRPGSTTHFPVSNSHDVPLLTQPGDSTNASPYLPSHGGTTVPQGPQRAEQANIIVGPLSQSNQTTTSIIGGTSHTPLATPLTNPVHSSPPPTLADTSPTGGVATVLQDIPSAASLSYTLEVGTQQDIVAPWAEPDIGENWFTASMPASPVHTPTLAPLQASTPHVLNKSSASCDTGPAPTSDPLLPTPSIVGFSISTSPRPSCVPLMPNAKFFSLLGNTPPSRPSGNTTLLRLRARGLVNAGSMCFVNTVLQLLVYPPPVWDLFKELGDLNGRQVAGGAGTGAGSTPLVDATVRLFEEFMIEEKDPPPAQQPPQQTAGGKAREGEEEIKCDAVDPFEPTYMYDAMKEGRQLKNLLVSQQRDAGEFFRLYLDALDEELLALLASISAHESPTAAQEHEVTQSNQSEVGKRGFTSVRSPLVRIFGGKFRSTVRAPNQPDTVTVEDWRSLQLDIQHDSVHAIEDALARISHLQPVQLGPSGLNVASQQIHIEALPPVLVLHLKRFLYDAIADGIVKISKPVKFASELEIPLEIMAPVVAKSAESAHYKLYGVLYHHGKSTGSGHYTVDVLHQNGDSGGGEGWLHIDDESVGAVRHEDVFVFGGYGNERVDDRCAYMLFYCRTASAWT</sequence>
<keyword evidence="6" id="KW-0788">Thiol protease</keyword>
<evidence type="ECO:0000256" key="4">
    <source>
        <dbReference type="ARBA" id="ARBA00022786"/>
    </source>
</evidence>
<gene>
    <name evidence="9" type="ORF">DFH94DRAFT_674368</name>
</gene>
<dbReference type="InterPro" id="IPR001394">
    <property type="entry name" value="Peptidase_C19_UCH"/>
</dbReference>
<dbReference type="GO" id="GO:0004843">
    <property type="term" value="F:cysteine-type deubiquitinase activity"/>
    <property type="evidence" value="ECO:0007669"/>
    <property type="project" value="UniProtKB-EC"/>
</dbReference>
<feature type="region of interest" description="Disordered" evidence="7">
    <location>
        <begin position="66"/>
        <end position="87"/>
    </location>
</feature>
<evidence type="ECO:0000256" key="6">
    <source>
        <dbReference type="ARBA" id="ARBA00022807"/>
    </source>
</evidence>
<keyword evidence="4" id="KW-0833">Ubl conjugation pathway</keyword>
<dbReference type="PANTHER" id="PTHR24006">
    <property type="entry name" value="UBIQUITIN CARBOXYL-TERMINAL HYDROLASE"/>
    <property type="match status" value="1"/>
</dbReference>
<protein>
    <recommendedName>
        <fullName evidence="2">ubiquitinyl hydrolase 1</fullName>
        <ecNumber evidence="2">3.4.19.12</ecNumber>
    </recommendedName>
</protein>
<dbReference type="SUPFAM" id="SSF54001">
    <property type="entry name" value="Cysteine proteinases"/>
    <property type="match status" value="1"/>
</dbReference>
<dbReference type="EC" id="3.4.19.12" evidence="2"/>
<dbReference type="PROSITE" id="PS00973">
    <property type="entry name" value="USP_2"/>
    <property type="match status" value="1"/>
</dbReference>
<dbReference type="InterPro" id="IPR038765">
    <property type="entry name" value="Papain-like_cys_pep_sf"/>
</dbReference>
<dbReference type="OrthoDB" id="429671at2759"/>
<evidence type="ECO:0000256" key="1">
    <source>
        <dbReference type="ARBA" id="ARBA00000707"/>
    </source>
</evidence>
<dbReference type="Proteomes" id="UP000759537">
    <property type="component" value="Unassembled WGS sequence"/>
</dbReference>
<proteinExistence type="predicted"/>
<dbReference type="PROSITE" id="PS50235">
    <property type="entry name" value="USP_3"/>
    <property type="match status" value="1"/>
</dbReference>
<keyword evidence="10" id="KW-1185">Reference proteome</keyword>
<comment type="catalytic activity">
    <reaction evidence="1">
        <text>Thiol-dependent hydrolysis of ester, thioester, amide, peptide and isopeptide bonds formed by the C-terminal Gly of ubiquitin (a 76-residue protein attached to proteins as an intracellular targeting signal).</text>
        <dbReference type="EC" id="3.4.19.12"/>
    </reaction>
</comment>
<dbReference type="InterPro" id="IPR028889">
    <property type="entry name" value="USP"/>
</dbReference>
<dbReference type="PANTHER" id="PTHR24006:SF687">
    <property type="entry name" value="UBIQUITIN CARBOXYL-TERMINAL HYDROLASE 10"/>
    <property type="match status" value="1"/>
</dbReference>
<evidence type="ECO:0000256" key="7">
    <source>
        <dbReference type="SAM" id="MobiDB-lite"/>
    </source>
</evidence>
<dbReference type="Gene3D" id="3.90.70.10">
    <property type="entry name" value="Cysteine proteinases"/>
    <property type="match status" value="1"/>
</dbReference>
<accession>A0A9P5MMK2</accession>
<dbReference type="GO" id="GO:0005829">
    <property type="term" value="C:cytosol"/>
    <property type="evidence" value="ECO:0007669"/>
    <property type="project" value="TreeGrafter"/>
</dbReference>
<name>A0A9P5MMK2_9AGAM</name>
<keyword evidence="3" id="KW-0645">Protease</keyword>
<organism evidence="9 10">
    <name type="scientific">Russula ochroleuca</name>
    <dbReference type="NCBI Taxonomy" id="152965"/>
    <lineage>
        <taxon>Eukaryota</taxon>
        <taxon>Fungi</taxon>
        <taxon>Dikarya</taxon>
        <taxon>Basidiomycota</taxon>
        <taxon>Agaricomycotina</taxon>
        <taxon>Agaricomycetes</taxon>
        <taxon>Russulales</taxon>
        <taxon>Russulaceae</taxon>
        <taxon>Russula</taxon>
    </lineage>
</organism>
<feature type="domain" description="USP" evidence="8">
    <location>
        <begin position="279"/>
        <end position="662"/>
    </location>
</feature>
<feature type="region of interest" description="Disordered" evidence="7">
    <location>
        <begin position="345"/>
        <end position="369"/>
    </location>
</feature>
<evidence type="ECO:0000256" key="3">
    <source>
        <dbReference type="ARBA" id="ARBA00022670"/>
    </source>
</evidence>